<keyword evidence="2" id="KW-0812">Transmembrane</keyword>
<organism evidence="4 5">
    <name type="scientific">Rhodobacter lacus</name>
    <dbReference type="NCBI Taxonomy" id="1641972"/>
    <lineage>
        <taxon>Bacteria</taxon>
        <taxon>Pseudomonadati</taxon>
        <taxon>Pseudomonadota</taxon>
        <taxon>Alphaproteobacteria</taxon>
        <taxon>Rhodobacterales</taxon>
        <taxon>Rhodobacter group</taxon>
        <taxon>Rhodobacter</taxon>
    </lineage>
</organism>
<feature type="compositionally biased region" description="Basic and acidic residues" evidence="1">
    <location>
        <begin position="192"/>
        <end position="201"/>
    </location>
</feature>
<dbReference type="RefSeq" id="WP_377390208.1">
    <property type="nucleotide sequence ID" value="NZ_JBHUIX010000011.1"/>
</dbReference>
<comment type="caution">
    <text evidence="4">The sequence shown here is derived from an EMBL/GenBank/DDBJ whole genome shotgun (WGS) entry which is preliminary data.</text>
</comment>
<reference evidence="5" key="1">
    <citation type="journal article" date="2019" name="Int. J. Syst. Evol. Microbiol.">
        <title>The Global Catalogue of Microorganisms (GCM) 10K type strain sequencing project: providing services to taxonomists for standard genome sequencing and annotation.</title>
        <authorList>
            <consortium name="The Broad Institute Genomics Platform"/>
            <consortium name="The Broad Institute Genome Sequencing Center for Infectious Disease"/>
            <person name="Wu L."/>
            <person name="Ma J."/>
        </authorList>
    </citation>
    <scope>NUCLEOTIDE SEQUENCE [LARGE SCALE GENOMIC DNA]</scope>
    <source>
        <strain evidence="5">CCUG 55131</strain>
    </source>
</reference>
<keyword evidence="2" id="KW-0472">Membrane</keyword>
<evidence type="ECO:0000259" key="3">
    <source>
        <dbReference type="Pfam" id="PF13717"/>
    </source>
</evidence>
<feature type="domain" description="Zinc finger/thioredoxin putative" evidence="3">
    <location>
        <begin position="1"/>
        <end position="36"/>
    </location>
</feature>
<accession>A0ABW5A8F6</accession>
<dbReference type="Pfam" id="PF13717">
    <property type="entry name" value="Zn_ribbon_4"/>
    <property type="match status" value="1"/>
</dbReference>
<feature type="compositionally biased region" description="Pro residues" evidence="1">
    <location>
        <begin position="261"/>
        <end position="286"/>
    </location>
</feature>
<feature type="transmembrane region" description="Helical" evidence="2">
    <location>
        <begin position="390"/>
        <end position="411"/>
    </location>
</feature>
<feature type="region of interest" description="Disordered" evidence="1">
    <location>
        <begin position="49"/>
        <end position="214"/>
    </location>
</feature>
<gene>
    <name evidence="4" type="ORF">ACFSM0_10850</name>
</gene>
<sequence length="456" mass="47985">MRLICPRCGAQYEVDDSVIPASGRDVQCSGCGQTWFQPSAEMIAAAAAEAEAAPEAAIAAPVPPAEEYEEDYDLPAPPTALDWDDTPKEDAPQHQSAPQEPEPARETDPTPEPEPEPEQRAAPEPEPEPELTPEPPAETDASIAALMQQESPAPTEEPALEALSSPYDAEELPAAPSPSEPSAAAPRPAVPRRHEPPRAEPDLGPAPRVGVVPRRAIDENLLAILREEAEREAAARQAEGQRLETQDEMNLEPARPARAPVTPPAAPAPVAPPAPVAAPAPVPNSAPGPGVAEVAKAPTPARTALRVPAQEPLRPPRPVPDFSDLNDAEEDDDPGAPETEEPAAASRAARRQRLPDIEEINSTLRASGDRGRDPAALGARQARTTGGAGFRFGFALVVVIAAGLLALYVFAPRLAETVPSLQPALARYVSLADSARIWLDDSLKQVIATLGQAPSN</sequence>
<name>A0ABW5A8F6_9RHOB</name>
<feature type="region of interest" description="Disordered" evidence="1">
    <location>
        <begin position="231"/>
        <end position="379"/>
    </location>
</feature>
<dbReference type="Proteomes" id="UP001597413">
    <property type="component" value="Unassembled WGS sequence"/>
</dbReference>
<evidence type="ECO:0000313" key="4">
    <source>
        <dbReference type="EMBL" id="MFD2174592.1"/>
    </source>
</evidence>
<evidence type="ECO:0000313" key="5">
    <source>
        <dbReference type="Proteomes" id="UP001597413"/>
    </source>
</evidence>
<keyword evidence="5" id="KW-1185">Reference proteome</keyword>
<keyword evidence="2" id="KW-1133">Transmembrane helix</keyword>
<evidence type="ECO:0000256" key="1">
    <source>
        <dbReference type="SAM" id="MobiDB-lite"/>
    </source>
</evidence>
<proteinExistence type="predicted"/>
<protein>
    <submittedName>
        <fullName evidence="4">Zinc-ribbon domain-containing protein</fullName>
    </submittedName>
</protein>
<dbReference type="NCBIfam" id="TIGR02098">
    <property type="entry name" value="MJ0042_CXXC"/>
    <property type="match status" value="1"/>
</dbReference>
<dbReference type="InterPro" id="IPR011723">
    <property type="entry name" value="Znf/thioredoxin_put"/>
</dbReference>
<feature type="compositionally biased region" description="Low complexity" evidence="1">
    <location>
        <begin position="49"/>
        <end position="60"/>
    </location>
</feature>
<dbReference type="EMBL" id="JBHUIX010000011">
    <property type="protein sequence ID" value="MFD2174592.1"/>
    <property type="molecule type" value="Genomic_DNA"/>
</dbReference>
<feature type="compositionally biased region" description="Acidic residues" evidence="1">
    <location>
        <begin position="324"/>
        <end position="341"/>
    </location>
</feature>
<feature type="compositionally biased region" description="Basic and acidic residues" evidence="1">
    <location>
        <begin position="231"/>
        <end position="245"/>
    </location>
</feature>
<evidence type="ECO:0000256" key="2">
    <source>
        <dbReference type="SAM" id="Phobius"/>
    </source>
</evidence>